<dbReference type="Proteomes" id="UP000176562">
    <property type="component" value="Chromosome"/>
</dbReference>
<dbReference type="SUPFAM" id="SSF53335">
    <property type="entry name" value="S-adenosyl-L-methionine-dependent methyltransferases"/>
    <property type="match status" value="1"/>
</dbReference>
<dbReference type="InterPro" id="IPR006342">
    <property type="entry name" value="FkbM_mtfrase"/>
</dbReference>
<dbReference type="STRING" id="1850250.LPB142_02065"/>
<dbReference type="EMBL" id="CP017781">
    <property type="protein sequence ID" value="AOZ68245.1"/>
    <property type="molecule type" value="Genomic_DNA"/>
</dbReference>
<dbReference type="Gene3D" id="3.40.50.150">
    <property type="entry name" value="Vaccinia Virus protein VP39"/>
    <property type="match status" value="1"/>
</dbReference>
<sequence length="248" mass="26041">MKQLRRRFYLWLRQVTGKSSEDFAPHGVPVHIPADADLAIRYLLAKGRPYEAPEAEMVTRYLAPGTNVIELGGCMGVVSALIRSRIGPEARHVVVEANPDLAKICGANATRAAAPGATDVVEAAVDYSGAATVTFARGHNAHVGHVARPGEDGFTVPAVTLSQLAARLPEGPFALVCDIEGGEIALFAAEAATGILERITLLVLETHPKVYPGGAADLAAMVARIEAAGLTEVSNSEQVICFRRGAGV</sequence>
<dbReference type="AlphaFoldDB" id="A0A1D9M8R1"/>
<dbReference type="KEGG" id="rhp:LPB142_02065"/>
<dbReference type="InterPro" id="IPR029063">
    <property type="entry name" value="SAM-dependent_MTases_sf"/>
</dbReference>
<keyword evidence="2" id="KW-1185">Reference proteome</keyword>
<dbReference type="RefSeq" id="WP_071165360.1">
    <property type="nucleotide sequence ID" value="NZ_CP017781.1"/>
</dbReference>
<proteinExistence type="predicted"/>
<evidence type="ECO:0000313" key="1">
    <source>
        <dbReference type="EMBL" id="AOZ68245.1"/>
    </source>
</evidence>
<evidence type="ECO:0008006" key="3">
    <source>
        <dbReference type="Google" id="ProtNLM"/>
    </source>
</evidence>
<reference evidence="1 2" key="1">
    <citation type="submission" date="2016-10" db="EMBL/GenBank/DDBJ databases">
        <title>Rhodobacter sp. LPB0142, isolated from sea water.</title>
        <authorList>
            <person name="Kim E."/>
            <person name="Yi H."/>
        </authorList>
    </citation>
    <scope>NUCLEOTIDE SEQUENCE [LARGE SCALE GENOMIC DNA]</scope>
    <source>
        <strain evidence="1 2">LPB0142</strain>
    </source>
</reference>
<accession>A0A1D9M8R1</accession>
<dbReference type="NCBIfam" id="TIGR01444">
    <property type="entry name" value="fkbM_fam"/>
    <property type="match status" value="1"/>
</dbReference>
<protein>
    <recommendedName>
        <fullName evidence="3">Methyltransferase FkbM domain-containing protein</fullName>
    </recommendedName>
</protein>
<organism evidence="1 2">
    <name type="scientific">Rhodobacter xanthinilyticus</name>
    <dbReference type="NCBI Taxonomy" id="1850250"/>
    <lineage>
        <taxon>Bacteria</taxon>
        <taxon>Pseudomonadati</taxon>
        <taxon>Pseudomonadota</taxon>
        <taxon>Alphaproteobacteria</taxon>
        <taxon>Rhodobacterales</taxon>
        <taxon>Rhodobacter group</taxon>
        <taxon>Rhodobacter</taxon>
    </lineage>
</organism>
<evidence type="ECO:0000313" key="2">
    <source>
        <dbReference type="Proteomes" id="UP000176562"/>
    </source>
</evidence>
<gene>
    <name evidence="1" type="ORF">LPB142_02065</name>
</gene>
<name>A0A1D9M8R1_9RHOB</name>